<proteinExistence type="predicted"/>
<gene>
    <name evidence="1" type="ORF">LMG28614_07199</name>
</gene>
<evidence type="ECO:0000313" key="2">
    <source>
        <dbReference type="Proteomes" id="UP000494365"/>
    </source>
</evidence>
<dbReference type="RefSeq" id="WP_175154002.1">
    <property type="nucleotide sequence ID" value="NZ_CADIKK010000094.1"/>
</dbReference>
<protein>
    <submittedName>
        <fullName evidence="1">Uncharacterized protein</fullName>
    </submittedName>
</protein>
<organism evidence="1 2">
    <name type="scientific">Paraburkholderia ultramafica</name>
    <dbReference type="NCBI Taxonomy" id="1544867"/>
    <lineage>
        <taxon>Bacteria</taxon>
        <taxon>Pseudomonadati</taxon>
        <taxon>Pseudomonadota</taxon>
        <taxon>Betaproteobacteria</taxon>
        <taxon>Burkholderiales</taxon>
        <taxon>Burkholderiaceae</taxon>
        <taxon>Paraburkholderia</taxon>
    </lineage>
</organism>
<sequence length="100" mass="11040">MDNVNDALEQMNRVVTANTKTMSVLGARAMVLGKFLNAVLPQLAMVQRTETTESFRQGIEETLSLMDDVRVPADYHSALLELTNTILATLGHASARHRLD</sequence>
<name>A0A6S7BQN6_9BURK</name>
<accession>A0A6S7BQN6</accession>
<dbReference type="EMBL" id="CADIKK010000094">
    <property type="protein sequence ID" value="CAB3810088.1"/>
    <property type="molecule type" value="Genomic_DNA"/>
</dbReference>
<evidence type="ECO:0000313" key="1">
    <source>
        <dbReference type="EMBL" id="CAB3810088.1"/>
    </source>
</evidence>
<reference evidence="1 2" key="1">
    <citation type="submission" date="2020-04" db="EMBL/GenBank/DDBJ databases">
        <authorList>
            <person name="De Canck E."/>
        </authorList>
    </citation>
    <scope>NUCLEOTIDE SEQUENCE [LARGE SCALE GENOMIC DNA]</scope>
    <source>
        <strain evidence="1 2">LMG 28614</strain>
    </source>
</reference>
<keyword evidence="2" id="KW-1185">Reference proteome</keyword>
<dbReference type="Proteomes" id="UP000494365">
    <property type="component" value="Unassembled WGS sequence"/>
</dbReference>
<dbReference type="AlphaFoldDB" id="A0A6S7BQN6"/>